<evidence type="ECO:0000313" key="1">
    <source>
        <dbReference type="EMBL" id="KAA8913982.1"/>
    </source>
</evidence>
<evidence type="ECO:0000313" key="2">
    <source>
        <dbReference type="Proteomes" id="UP000326924"/>
    </source>
</evidence>
<dbReference type="AlphaFoldDB" id="A0A5J5FAX4"/>
<gene>
    <name evidence="1" type="ORF">FN846DRAFT_886243</name>
</gene>
<organism evidence="1 2">
    <name type="scientific">Sphaerosporella brunnea</name>
    <dbReference type="NCBI Taxonomy" id="1250544"/>
    <lineage>
        <taxon>Eukaryota</taxon>
        <taxon>Fungi</taxon>
        <taxon>Dikarya</taxon>
        <taxon>Ascomycota</taxon>
        <taxon>Pezizomycotina</taxon>
        <taxon>Pezizomycetes</taxon>
        <taxon>Pezizales</taxon>
        <taxon>Pyronemataceae</taxon>
        <taxon>Sphaerosporella</taxon>
    </lineage>
</organism>
<dbReference type="Proteomes" id="UP000326924">
    <property type="component" value="Unassembled WGS sequence"/>
</dbReference>
<keyword evidence="2" id="KW-1185">Reference proteome</keyword>
<protein>
    <submittedName>
        <fullName evidence="1">Uncharacterized protein</fullName>
    </submittedName>
</protein>
<name>A0A5J5FAX4_9PEZI</name>
<comment type="caution">
    <text evidence="1">The sequence shown here is derived from an EMBL/GenBank/DDBJ whole genome shotgun (WGS) entry which is preliminary data.</text>
</comment>
<dbReference type="InParanoid" id="A0A5J5FAX4"/>
<dbReference type="EMBL" id="VXIS01000010">
    <property type="protein sequence ID" value="KAA8913982.1"/>
    <property type="molecule type" value="Genomic_DNA"/>
</dbReference>
<accession>A0A5J5FAX4</accession>
<proteinExistence type="predicted"/>
<reference evidence="1 2" key="1">
    <citation type="submission" date="2019-09" db="EMBL/GenBank/DDBJ databases">
        <title>Draft genome of the ectomycorrhizal ascomycete Sphaerosporella brunnea.</title>
        <authorList>
            <consortium name="DOE Joint Genome Institute"/>
            <person name="Benucci G.M."/>
            <person name="Marozzi G."/>
            <person name="Antonielli L."/>
            <person name="Sanchez S."/>
            <person name="Marco P."/>
            <person name="Wang X."/>
            <person name="Falini L.B."/>
            <person name="Barry K."/>
            <person name="Haridas S."/>
            <person name="Lipzen A."/>
            <person name="Labutti K."/>
            <person name="Grigoriev I.V."/>
            <person name="Murat C."/>
            <person name="Martin F."/>
            <person name="Albertini E."/>
            <person name="Donnini D."/>
            <person name="Bonito G."/>
        </authorList>
    </citation>
    <scope>NUCLEOTIDE SEQUENCE [LARGE SCALE GENOMIC DNA]</scope>
    <source>
        <strain evidence="1 2">Sb_GMNB300</strain>
    </source>
</reference>
<sequence length="137" mass="14843">MAANSGYAHGVIDTTMHSVKPTANHMDDTGIPQEHHTVVVWAHDTSVTPDAAGETAAMLHPRARTHLLVSADVELLVRVAASSPDAAGICARCILPLKRYATRLEAINELLQTVIDWREGRGFRNGREGGRNKEEVA</sequence>